<dbReference type="Proteomes" id="UP000307440">
    <property type="component" value="Unassembled WGS sequence"/>
</dbReference>
<dbReference type="OrthoDB" id="410307at2759"/>
<feature type="region of interest" description="Disordered" evidence="6">
    <location>
        <begin position="360"/>
        <end position="401"/>
    </location>
</feature>
<evidence type="ECO:0000259" key="7">
    <source>
        <dbReference type="PROSITE" id="PS50103"/>
    </source>
</evidence>
<feature type="domain" description="C3H1-type" evidence="7">
    <location>
        <begin position="443"/>
        <end position="471"/>
    </location>
</feature>
<feature type="compositionally biased region" description="Low complexity" evidence="6">
    <location>
        <begin position="75"/>
        <end position="110"/>
    </location>
</feature>
<evidence type="ECO:0000256" key="5">
    <source>
        <dbReference type="PROSITE-ProRule" id="PRU00723"/>
    </source>
</evidence>
<feature type="region of interest" description="Disordered" evidence="6">
    <location>
        <begin position="475"/>
        <end position="564"/>
    </location>
</feature>
<dbReference type="SUPFAM" id="SSF90229">
    <property type="entry name" value="CCCH zinc finger"/>
    <property type="match status" value="2"/>
</dbReference>
<evidence type="ECO:0000313" key="9">
    <source>
        <dbReference type="Proteomes" id="UP000307440"/>
    </source>
</evidence>
<sequence>MPARTAENNDQRWRVINNNLVDASATTAGWDLADEMVRLKIAEVSANTPEDIVPVRTPPKSKIIVANVAQRNTESPLDAISSSSSPESSERQISSSHSRGSSIDSASSHGPVVNKRLNPDIPAIIQGVALNIEAKERPRSFSGSLSNADLRRLSQVGSDEQQHWVQPAEQLSYPSLAHNHVHRPQPLQAPSAYDIRNTQHQLERDEEYSQQREYGLPVPHPSYIPGANGVQPMGYRQSPRVFQQGMVPGGGPHPYAGHTPHLSLGNTQQLYDMMLPGAGHDNHPALNRVQQQHGVFRATHHHSASDPSSLRDAAALAVLNSNMQFAPGMFAPPPGMLYANGYYGAQDVTQLMAGRVQPQYTGPYNMPAPPLTQQPQANPDASQSISPTSTGGGLGPSSNNRKLGLYKTELCRSWEEKGSCRYGTKCQFAHGEDELRRVQRHPKYKTEICRTFWVSGSCPYGKRCCFIHTELPTSAATPPGVPSATESTTSSQPDGRARSMSTNSDPNEGSTTSILARIKNNNGGNSNSSGSVSASIEATPTNGNTNGSSFQFNARPPTGSLRVDTSVLDGTSVKQQNKSAYPSFASNGIMLPAPESIRPKSPAPVTAGPDLGRYNAAARREIVGYNVRHIPSSFRLCRKLIDPIPSSDHYHDTQQQQGPKKGHASHSNPRHSFSGELDLSYPSPPPTGGSHGLNSADHNNATTPTTGSSIGSASSRHVRGGSAGNWSSLVRSNLVNSAFPHGSSPAGDSPWSSNDIAVSANRLHEKTWA</sequence>
<feature type="compositionally biased region" description="Polar residues" evidence="6">
    <location>
        <begin position="484"/>
        <end position="514"/>
    </location>
</feature>
<keyword evidence="1 5" id="KW-0479">Metal-binding</keyword>
<dbReference type="EMBL" id="ML210225">
    <property type="protein sequence ID" value="TFK23081.1"/>
    <property type="molecule type" value="Genomic_DNA"/>
</dbReference>
<dbReference type="GO" id="GO:0008270">
    <property type="term" value="F:zinc ion binding"/>
    <property type="evidence" value="ECO:0007669"/>
    <property type="project" value="UniProtKB-KW"/>
</dbReference>
<evidence type="ECO:0000256" key="2">
    <source>
        <dbReference type="ARBA" id="ARBA00022737"/>
    </source>
</evidence>
<dbReference type="GO" id="GO:0003729">
    <property type="term" value="F:mRNA binding"/>
    <property type="evidence" value="ECO:0007669"/>
    <property type="project" value="InterPro"/>
</dbReference>
<keyword evidence="2" id="KW-0677">Repeat</keyword>
<dbReference type="PANTHER" id="PTHR12547:SF18">
    <property type="entry name" value="PROTEIN TIS11"/>
    <property type="match status" value="1"/>
</dbReference>
<name>A0A5C3KRA6_COPMA</name>
<accession>A0A5C3KRA6</accession>
<keyword evidence="4 5" id="KW-0862">Zinc</keyword>
<feature type="region of interest" description="Disordered" evidence="6">
    <location>
        <begin position="645"/>
        <end position="724"/>
    </location>
</feature>
<protein>
    <recommendedName>
        <fullName evidence="7">C3H1-type domain-containing protein</fullName>
    </recommendedName>
</protein>
<evidence type="ECO:0000256" key="6">
    <source>
        <dbReference type="SAM" id="MobiDB-lite"/>
    </source>
</evidence>
<dbReference type="PROSITE" id="PS50103">
    <property type="entry name" value="ZF_C3H1"/>
    <property type="match status" value="2"/>
</dbReference>
<gene>
    <name evidence="8" type="ORF">FA15DRAFT_488679</name>
</gene>
<feature type="compositionally biased region" description="Polar residues" evidence="6">
    <location>
        <begin position="534"/>
        <end position="552"/>
    </location>
</feature>
<proteinExistence type="predicted"/>
<feature type="compositionally biased region" description="Polar residues" evidence="6">
    <location>
        <begin position="692"/>
        <end position="715"/>
    </location>
</feature>
<dbReference type="InterPro" id="IPR045877">
    <property type="entry name" value="ZFP36-like"/>
</dbReference>
<feature type="zinc finger region" description="C3H1-type" evidence="5">
    <location>
        <begin position="405"/>
        <end position="433"/>
    </location>
</feature>
<keyword evidence="9" id="KW-1185">Reference proteome</keyword>
<keyword evidence="3 5" id="KW-0863">Zinc-finger</keyword>
<dbReference type="Gene3D" id="4.10.1000.10">
    <property type="entry name" value="Zinc finger, CCCH-type"/>
    <property type="match status" value="2"/>
</dbReference>
<dbReference type="InterPro" id="IPR036855">
    <property type="entry name" value="Znf_CCCH_sf"/>
</dbReference>
<reference evidence="8 9" key="1">
    <citation type="journal article" date="2019" name="Nat. Ecol. Evol.">
        <title>Megaphylogeny resolves global patterns of mushroom evolution.</title>
        <authorList>
            <person name="Varga T."/>
            <person name="Krizsan K."/>
            <person name="Foldi C."/>
            <person name="Dima B."/>
            <person name="Sanchez-Garcia M."/>
            <person name="Sanchez-Ramirez S."/>
            <person name="Szollosi G.J."/>
            <person name="Szarkandi J.G."/>
            <person name="Papp V."/>
            <person name="Albert L."/>
            <person name="Andreopoulos W."/>
            <person name="Angelini C."/>
            <person name="Antonin V."/>
            <person name="Barry K.W."/>
            <person name="Bougher N.L."/>
            <person name="Buchanan P."/>
            <person name="Buyck B."/>
            <person name="Bense V."/>
            <person name="Catcheside P."/>
            <person name="Chovatia M."/>
            <person name="Cooper J."/>
            <person name="Damon W."/>
            <person name="Desjardin D."/>
            <person name="Finy P."/>
            <person name="Geml J."/>
            <person name="Haridas S."/>
            <person name="Hughes K."/>
            <person name="Justo A."/>
            <person name="Karasinski D."/>
            <person name="Kautmanova I."/>
            <person name="Kiss B."/>
            <person name="Kocsube S."/>
            <person name="Kotiranta H."/>
            <person name="LaButti K.M."/>
            <person name="Lechner B.E."/>
            <person name="Liimatainen K."/>
            <person name="Lipzen A."/>
            <person name="Lukacs Z."/>
            <person name="Mihaltcheva S."/>
            <person name="Morgado L.N."/>
            <person name="Niskanen T."/>
            <person name="Noordeloos M.E."/>
            <person name="Ohm R.A."/>
            <person name="Ortiz-Santana B."/>
            <person name="Ovrebo C."/>
            <person name="Racz N."/>
            <person name="Riley R."/>
            <person name="Savchenko A."/>
            <person name="Shiryaev A."/>
            <person name="Soop K."/>
            <person name="Spirin V."/>
            <person name="Szebenyi C."/>
            <person name="Tomsovsky M."/>
            <person name="Tulloss R.E."/>
            <person name="Uehling J."/>
            <person name="Grigoriev I.V."/>
            <person name="Vagvolgyi C."/>
            <person name="Papp T."/>
            <person name="Martin F.M."/>
            <person name="Miettinen O."/>
            <person name="Hibbett D.S."/>
            <person name="Nagy L.G."/>
        </authorList>
    </citation>
    <scope>NUCLEOTIDE SEQUENCE [LARGE SCALE GENOMIC DNA]</scope>
    <source>
        <strain evidence="8 9">CBS 121175</strain>
    </source>
</reference>
<dbReference type="STRING" id="230819.A0A5C3KRA6"/>
<feature type="region of interest" description="Disordered" evidence="6">
    <location>
        <begin position="74"/>
        <end position="114"/>
    </location>
</feature>
<organism evidence="8 9">
    <name type="scientific">Coprinopsis marcescibilis</name>
    <name type="common">Agaric fungus</name>
    <name type="synonym">Psathyrella marcescibilis</name>
    <dbReference type="NCBI Taxonomy" id="230819"/>
    <lineage>
        <taxon>Eukaryota</taxon>
        <taxon>Fungi</taxon>
        <taxon>Dikarya</taxon>
        <taxon>Basidiomycota</taxon>
        <taxon>Agaricomycotina</taxon>
        <taxon>Agaricomycetes</taxon>
        <taxon>Agaricomycetidae</taxon>
        <taxon>Agaricales</taxon>
        <taxon>Agaricineae</taxon>
        <taxon>Psathyrellaceae</taxon>
        <taxon>Coprinopsis</taxon>
    </lineage>
</organism>
<dbReference type="FunFam" id="4.10.1000.10:FF:000001">
    <property type="entry name" value="zinc finger CCCH domain-containing protein 15-like"/>
    <property type="match status" value="1"/>
</dbReference>
<dbReference type="SMART" id="SM00356">
    <property type="entry name" value="ZnF_C3H1"/>
    <property type="match status" value="2"/>
</dbReference>
<feature type="zinc finger region" description="C3H1-type" evidence="5">
    <location>
        <begin position="443"/>
        <end position="471"/>
    </location>
</feature>
<feature type="domain" description="C3H1-type" evidence="7">
    <location>
        <begin position="405"/>
        <end position="433"/>
    </location>
</feature>
<dbReference type="PANTHER" id="PTHR12547">
    <property type="entry name" value="CCCH ZINC FINGER/TIS11-RELATED"/>
    <property type="match status" value="1"/>
</dbReference>
<dbReference type="AlphaFoldDB" id="A0A5C3KRA6"/>
<dbReference type="FunFam" id="4.10.1000.10:FF:000002">
    <property type="entry name" value="Zinc finger protein 36, C3H1 type-like 1"/>
    <property type="match status" value="1"/>
</dbReference>
<dbReference type="Pfam" id="PF00642">
    <property type="entry name" value="zf-CCCH"/>
    <property type="match status" value="2"/>
</dbReference>
<feature type="compositionally biased region" description="Low complexity" evidence="6">
    <location>
        <begin position="520"/>
        <end position="533"/>
    </location>
</feature>
<evidence type="ECO:0000256" key="4">
    <source>
        <dbReference type="ARBA" id="ARBA00022833"/>
    </source>
</evidence>
<evidence type="ECO:0000256" key="3">
    <source>
        <dbReference type="ARBA" id="ARBA00022771"/>
    </source>
</evidence>
<evidence type="ECO:0000313" key="8">
    <source>
        <dbReference type="EMBL" id="TFK23081.1"/>
    </source>
</evidence>
<dbReference type="InterPro" id="IPR000571">
    <property type="entry name" value="Znf_CCCH"/>
</dbReference>
<evidence type="ECO:0000256" key="1">
    <source>
        <dbReference type="ARBA" id="ARBA00022723"/>
    </source>
</evidence>
<feature type="compositionally biased region" description="Polar residues" evidence="6">
    <location>
        <begin position="373"/>
        <end position="385"/>
    </location>
</feature>